<evidence type="ECO:0000313" key="6">
    <source>
        <dbReference type="EMBL" id="CAG9765380.1"/>
    </source>
</evidence>
<dbReference type="CDD" id="cd00326">
    <property type="entry name" value="alpha_CA"/>
    <property type="match status" value="1"/>
</dbReference>
<dbReference type="Pfam" id="PF00194">
    <property type="entry name" value="Carb_anhydrase"/>
    <property type="match status" value="1"/>
</dbReference>
<evidence type="ECO:0000256" key="4">
    <source>
        <dbReference type="RuleBase" id="RU367011"/>
    </source>
</evidence>
<dbReference type="EMBL" id="OU892278">
    <property type="protein sequence ID" value="CAG9765380.1"/>
    <property type="molecule type" value="Genomic_DNA"/>
</dbReference>
<dbReference type="Gene3D" id="3.10.200.10">
    <property type="entry name" value="Alpha carbonic anhydrase"/>
    <property type="match status" value="1"/>
</dbReference>
<dbReference type="PROSITE" id="PS51144">
    <property type="entry name" value="ALPHA_CA_2"/>
    <property type="match status" value="1"/>
</dbReference>
<dbReference type="EC" id="4.2.1.1" evidence="4"/>
<dbReference type="InterPro" id="IPR018338">
    <property type="entry name" value="Carbonic_anhydrase_a-class_CS"/>
</dbReference>
<dbReference type="InterPro" id="IPR001148">
    <property type="entry name" value="CA_dom"/>
</dbReference>
<comment type="catalytic activity">
    <reaction evidence="4">
        <text>hydrogencarbonate + H(+) = CO2 + H2O</text>
        <dbReference type="Rhea" id="RHEA:10748"/>
        <dbReference type="ChEBI" id="CHEBI:15377"/>
        <dbReference type="ChEBI" id="CHEBI:15378"/>
        <dbReference type="ChEBI" id="CHEBI:16526"/>
        <dbReference type="ChEBI" id="CHEBI:17544"/>
        <dbReference type="EC" id="4.2.1.1"/>
    </reaction>
</comment>
<dbReference type="PANTHER" id="PTHR18952:SF270">
    <property type="entry name" value="CARBONIC ANHYDRASE"/>
    <property type="match status" value="1"/>
</dbReference>
<protein>
    <recommendedName>
        <fullName evidence="4">Carbonic anhydrase</fullName>
        <ecNumber evidence="4">4.2.1.1</ecNumber>
    </recommendedName>
</protein>
<dbReference type="GO" id="GO:0008270">
    <property type="term" value="F:zinc ion binding"/>
    <property type="evidence" value="ECO:0007669"/>
    <property type="project" value="UniProtKB-UniRule"/>
</dbReference>
<proteinExistence type="inferred from homology"/>
<dbReference type="PROSITE" id="PS00162">
    <property type="entry name" value="ALPHA_CA_1"/>
    <property type="match status" value="1"/>
</dbReference>
<feature type="signal peptide" evidence="4">
    <location>
        <begin position="1"/>
        <end position="17"/>
    </location>
</feature>
<dbReference type="Proteomes" id="UP001152799">
    <property type="component" value="Chromosome 2"/>
</dbReference>
<reference evidence="6" key="1">
    <citation type="submission" date="2022-01" db="EMBL/GenBank/DDBJ databases">
        <authorList>
            <person name="King R."/>
        </authorList>
    </citation>
    <scope>NUCLEOTIDE SEQUENCE</scope>
</reference>
<dbReference type="AlphaFoldDB" id="A0A9N9MI99"/>
<dbReference type="SUPFAM" id="SSF51069">
    <property type="entry name" value="Carbonic anhydrase"/>
    <property type="match status" value="1"/>
</dbReference>
<keyword evidence="2 4" id="KW-0479">Metal-binding</keyword>
<evidence type="ECO:0000256" key="3">
    <source>
        <dbReference type="ARBA" id="ARBA00022833"/>
    </source>
</evidence>
<dbReference type="OrthoDB" id="429145at2759"/>
<dbReference type="SMART" id="SM01057">
    <property type="entry name" value="Carb_anhydrase"/>
    <property type="match status" value="1"/>
</dbReference>
<dbReference type="GO" id="GO:0005737">
    <property type="term" value="C:cytoplasm"/>
    <property type="evidence" value="ECO:0007669"/>
    <property type="project" value="TreeGrafter"/>
</dbReference>
<evidence type="ECO:0000256" key="1">
    <source>
        <dbReference type="ARBA" id="ARBA00010718"/>
    </source>
</evidence>
<feature type="chain" id="PRO_5040541350" description="Carbonic anhydrase" evidence="4">
    <location>
        <begin position="18"/>
        <end position="289"/>
    </location>
</feature>
<keyword evidence="4" id="KW-0732">Signal</keyword>
<keyword evidence="3 4" id="KW-0862">Zinc</keyword>
<keyword evidence="7" id="KW-1185">Reference proteome</keyword>
<sequence length="289" mass="32535">MVLALFVVLLVSGSVFGNHWTYNDEGEWSNLCQTGKSQSPIALTRSIAILKEFHPFSMHGYGQSTTALLQNNGHSAEVRLQNIEAPTVHGGGLPGTYQLDHLHFHWQSEHTMNNYRFPLELHLVHFEQKHRNLSEAVKHPHGVAVLGVLFDLSLDDDEDFQPLLEIIDNLKETVGEPRHLKDVFSAKSFLPRDKGGFYRYQGSLTTPGCNEGVIWTVFTNTLPISPKQVKIFEAMQTEEKTALTKNYRSLQALNDRTVYLRVSPMRSSATSLELSVMLLGLSVLYSKLC</sequence>
<evidence type="ECO:0000256" key="2">
    <source>
        <dbReference type="ARBA" id="ARBA00022723"/>
    </source>
</evidence>
<name>A0A9N9MI99_9CUCU</name>
<dbReference type="InterPro" id="IPR036398">
    <property type="entry name" value="CA_dom_sf"/>
</dbReference>
<evidence type="ECO:0000259" key="5">
    <source>
        <dbReference type="PROSITE" id="PS51144"/>
    </source>
</evidence>
<evidence type="ECO:0000313" key="7">
    <source>
        <dbReference type="Proteomes" id="UP001152799"/>
    </source>
</evidence>
<gene>
    <name evidence="6" type="ORF">CEUTPL_LOCUS5987</name>
</gene>
<comment type="function">
    <text evidence="4">Reversible hydration of carbon dioxide.</text>
</comment>
<dbReference type="PANTHER" id="PTHR18952">
    <property type="entry name" value="CARBONIC ANHYDRASE"/>
    <property type="match status" value="1"/>
</dbReference>
<comment type="similarity">
    <text evidence="1 4">Belongs to the alpha-carbonic anhydrase family.</text>
</comment>
<dbReference type="GO" id="GO:0004089">
    <property type="term" value="F:carbonate dehydratase activity"/>
    <property type="evidence" value="ECO:0007669"/>
    <property type="project" value="UniProtKB-UniRule"/>
</dbReference>
<comment type="cofactor">
    <cofactor evidence="4">
        <name>Zn(2+)</name>
        <dbReference type="ChEBI" id="CHEBI:29105"/>
    </cofactor>
</comment>
<organism evidence="6 7">
    <name type="scientific">Ceutorhynchus assimilis</name>
    <name type="common">cabbage seed weevil</name>
    <dbReference type="NCBI Taxonomy" id="467358"/>
    <lineage>
        <taxon>Eukaryota</taxon>
        <taxon>Metazoa</taxon>
        <taxon>Ecdysozoa</taxon>
        <taxon>Arthropoda</taxon>
        <taxon>Hexapoda</taxon>
        <taxon>Insecta</taxon>
        <taxon>Pterygota</taxon>
        <taxon>Neoptera</taxon>
        <taxon>Endopterygota</taxon>
        <taxon>Coleoptera</taxon>
        <taxon>Polyphaga</taxon>
        <taxon>Cucujiformia</taxon>
        <taxon>Curculionidae</taxon>
        <taxon>Ceutorhynchinae</taxon>
        <taxon>Ceutorhynchus</taxon>
    </lineage>
</organism>
<dbReference type="InterPro" id="IPR023561">
    <property type="entry name" value="Carbonic_anhydrase_a-class"/>
</dbReference>
<feature type="domain" description="Alpha-carbonic anhydrase" evidence="5">
    <location>
        <begin position="18"/>
        <end position="262"/>
    </location>
</feature>
<accession>A0A9N9MI99</accession>
<keyword evidence="4" id="KW-0456">Lyase</keyword>